<name>A0A243WEY8_9BACT</name>
<sequence length="440" mass="49022">MKKFLKALLILFLLLIVGVPLLALGGYALYGLAARGSESTENIQYLAQHKEVLTTATPETFALLDETFYQNQIFLLGESHGTAAPQDLDFALLKHLNAKVGLRNYIAEIDPSQAYYFNQYLQTGDERNLRVAFQPWLNTAQWGNVGFYNKLKRIYALNESLPDSAKIRFIGLDRLQDLGVTRQRVQALLQAAQYKAGAAAQLDTLQQLLAAEPASEEALSACARRLEQNLGTTQTYQRQLGTQYADFAHLVRNLTYLQPRVRRDSVLLLNLQAEYHAKHLGREKMYGLWGVYHVLQGPINKTLPFAALLKKSPLPFHDKVVSMPIFSLESETLLPTGALPASVRPATPYVAVDWVNQQGPLVFVKGLKDLAKVAPEHAVTLFKLDAADSPYRHSRQLLDIKAPLFGQNMSATKPDAVATDYAQYAFLVRGSKALEPLAKQ</sequence>
<dbReference type="AlphaFoldDB" id="A0A243WEY8"/>
<keyword evidence="2" id="KW-1185">Reference proteome</keyword>
<gene>
    <name evidence="1" type="ORF">BXP70_09890</name>
</gene>
<evidence type="ECO:0000313" key="2">
    <source>
        <dbReference type="Proteomes" id="UP000194873"/>
    </source>
</evidence>
<dbReference type="Gene3D" id="3.30.1870.10">
    <property type="entry name" value="EreA-like, domain 2"/>
    <property type="match status" value="1"/>
</dbReference>
<dbReference type="EMBL" id="MTSE01000004">
    <property type="protein sequence ID" value="OUJ74050.1"/>
    <property type="molecule type" value="Genomic_DNA"/>
</dbReference>
<dbReference type="SUPFAM" id="SSF159501">
    <property type="entry name" value="EreA/ChaN-like"/>
    <property type="match status" value="1"/>
</dbReference>
<reference evidence="1 2" key="1">
    <citation type="submission" date="2017-01" db="EMBL/GenBank/DDBJ databases">
        <title>A new Hymenobacter.</title>
        <authorList>
            <person name="Liang Y."/>
            <person name="Feng F."/>
        </authorList>
    </citation>
    <scope>NUCLEOTIDE SEQUENCE [LARGE SCALE GENOMIC DNA]</scope>
    <source>
        <strain evidence="1">MIMBbqt21</strain>
    </source>
</reference>
<dbReference type="RefSeq" id="WP_086593898.1">
    <property type="nucleotide sequence ID" value="NZ_MTSE01000004.1"/>
</dbReference>
<evidence type="ECO:0000313" key="1">
    <source>
        <dbReference type="EMBL" id="OUJ74050.1"/>
    </source>
</evidence>
<protein>
    <recommendedName>
        <fullName evidence="3">Erythromycin esterase</fullName>
    </recommendedName>
</protein>
<accession>A0A243WEY8</accession>
<dbReference type="OrthoDB" id="699839at2"/>
<comment type="caution">
    <text evidence="1">The sequence shown here is derived from an EMBL/GenBank/DDBJ whole genome shotgun (WGS) entry which is preliminary data.</text>
</comment>
<dbReference type="Proteomes" id="UP000194873">
    <property type="component" value="Unassembled WGS sequence"/>
</dbReference>
<evidence type="ECO:0008006" key="3">
    <source>
        <dbReference type="Google" id="ProtNLM"/>
    </source>
</evidence>
<organism evidence="1 2">
    <name type="scientific">Hymenobacter crusticola</name>
    <dbReference type="NCBI Taxonomy" id="1770526"/>
    <lineage>
        <taxon>Bacteria</taxon>
        <taxon>Pseudomonadati</taxon>
        <taxon>Bacteroidota</taxon>
        <taxon>Cytophagia</taxon>
        <taxon>Cytophagales</taxon>
        <taxon>Hymenobacteraceae</taxon>
        <taxon>Hymenobacter</taxon>
    </lineage>
</organism>
<proteinExistence type="predicted"/>